<comment type="similarity">
    <text evidence="1 3">Belongs to the short-chain dehydrogenases/reductases (SDR) family.</text>
</comment>
<dbReference type="InterPro" id="IPR020904">
    <property type="entry name" value="Sc_DH/Rdtase_CS"/>
</dbReference>
<evidence type="ECO:0000256" key="1">
    <source>
        <dbReference type="ARBA" id="ARBA00006484"/>
    </source>
</evidence>
<gene>
    <name evidence="4" type="ORF">AOZ06_11095</name>
</gene>
<proteinExistence type="inferred from homology"/>
<dbReference type="RefSeq" id="WP_054289363.1">
    <property type="nucleotide sequence ID" value="NZ_CP012752.1"/>
</dbReference>
<dbReference type="PROSITE" id="PS00061">
    <property type="entry name" value="ADH_SHORT"/>
    <property type="match status" value="1"/>
</dbReference>
<dbReference type="PRINTS" id="PR00080">
    <property type="entry name" value="SDRFAMILY"/>
</dbReference>
<dbReference type="GO" id="GO:0016491">
    <property type="term" value="F:oxidoreductase activity"/>
    <property type="evidence" value="ECO:0007669"/>
    <property type="project" value="UniProtKB-KW"/>
</dbReference>
<keyword evidence="5" id="KW-1185">Reference proteome</keyword>
<evidence type="ECO:0000313" key="5">
    <source>
        <dbReference type="Proteomes" id="UP000063699"/>
    </source>
</evidence>
<dbReference type="Gene3D" id="3.40.50.720">
    <property type="entry name" value="NAD(P)-binding Rossmann-like Domain"/>
    <property type="match status" value="1"/>
</dbReference>
<dbReference type="EMBL" id="CP012752">
    <property type="protein sequence ID" value="ALG07395.1"/>
    <property type="molecule type" value="Genomic_DNA"/>
</dbReference>
<dbReference type="InterPro" id="IPR036291">
    <property type="entry name" value="NAD(P)-bd_dom_sf"/>
</dbReference>
<dbReference type="AlphaFoldDB" id="A0A0N9HRA9"/>
<dbReference type="Pfam" id="PF00106">
    <property type="entry name" value="adh_short"/>
    <property type="match status" value="1"/>
</dbReference>
<organism evidence="4 5">
    <name type="scientific">Kibdelosporangium phytohabitans</name>
    <dbReference type="NCBI Taxonomy" id="860235"/>
    <lineage>
        <taxon>Bacteria</taxon>
        <taxon>Bacillati</taxon>
        <taxon>Actinomycetota</taxon>
        <taxon>Actinomycetes</taxon>
        <taxon>Pseudonocardiales</taxon>
        <taxon>Pseudonocardiaceae</taxon>
        <taxon>Kibdelosporangium</taxon>
    </lineage>
</organism>
<dbReference type="KEGG" id="kphy:AOZ06_11095"/>
<dbReference type="FunFam" id="3.40.50.720:FF:000084">
    <property type="entry name" value="Short-chain dehydrogenase reductase"/>
    <property type="match status" value="1"/>
</dbReference>
<dbReference type="STRING" id="860235.AOZ06_11095"/>
<accession>A0A0N9HRA9</accession>
<dbReference type="OrthoDB" id="9803333at2"/>
<evidence type="ECO:0000256" key="2">
    <source>
        <dbReference type="ARBA" id="ARBA00023002"/>
    </source>
</evidence>
<sequence length="254" mass="26031">MSLKGKTALVTGASRGIGRGIALRLAKDGALVAVHYGSNEAAAKDTVEQIEAAGGRAFAVGAELGVAGDAETLWTGVDDGLRGLGAGAGVDILVNNAGIGRSGAIGEVTAAEFDRIFAVNVKAPFFIVQKGLGRIRDGGRIVNISSGVTRVAFPDIIAYSMTKGALDTFSLTLAQALADRHITVNSVSPGIIDTDVNAEWLRGDPAEYARAAAFSTYNRVGEPADVADVVAFVASSDARWVNGQDIDATGGSRL</sequence>
<dbReference type="PANTHER" id="PTHR43639:SF1">
    <property type="entry name" value="SHORT-CHAIN DEHYDROGENASE_REDUCTASE FAMILY PROTEIN"/>
    <property type="match status" value="1"/>
</dbReference>
<dbReference type="SUPFAM" id="SSF51735">
    <property type="entry name" value="NAD(P)-binding Rossmann-fold domains"/>
    <property type="match status" value="1"/>
</dbReference>
<dbReference type="PRINTS" id="PR00081">
    <property type="entry name" value="GDHRDH"/>
</dbReference>
<evidence type="ECO:0000313" key="4">
    <source>
        <dbReference type="EMBL" id="ALG07395.1"/>
    </source>
</evidence>
<evidence type="ECO:0000256" key="3">
    <source>
        <dbReference type="RuleBase" id="RU000363"/>
    </source>
</evidence>
<dbReference type="PANTHER" id="PTHR43639">
    <property type="entry name" value="OXIDOREDUCTASE, SHORT-CHAIN DEHYDROGENASE/REDUCTASE FAMILY (AFU_ORTHOLOGUE AFUA_5G02870)"/>
    <property type="match status" value="1"/>
</dbReference>
<name>A0A0N9HRA9_9PSEU</name>
<dbReference type="InterPro" id="IPR002347">
    <property type="entry name" value="SDR_fam"/>
</dbReference>
<reference evidence="4 5" key="1">
    <citation type="submission" date="2015-07" db="EMBL/GenBank/DDBJ databases">
        <title>Genome sequencing of Kibdelosporangium phytohabitans.</title>
        <authorList>
            <person name="Qin S."/>
            <person name="Xing K."/>
        </authorList>
    </citation>
    <scope>NUCLEOTIDE SEQUENCE [LARGE SCALE GENOMIC DNA]</scope>
    <source>
        <strain evidence="4 5">KLBMP1111</strain>
    </source>
</reference>
<protein>
    <submittedName>
        <fullName evidence="4">Short-chain dehydrogenase</fullName>
    </submittedName>
</protein>
<dbReference type="Proteomes" id="UP000063699">
    <property type="component" value="Chromosome"/>
</dbReference>
<keyword evidence="2" id="KW-0560">Oxidoreductase</keyword>